<evidence type="ECO:0000313" key="1">
    <source>
        <dbReference type="EMBL" id="CZS94113.1"/>
    </source>
</evidence>
<reference evidence="2" key="1">
    <citation type="submission" date="2016-03" db="EMBL/GenBank/DDBJ databases">
        <authorList>
            <person name="Guldener U."/>
        </authorList>
    </citation>
    <scope>NUCLEOTIDE SEQUENCE [LARGE SCALE GENOMIC DNA]</scope>
    <source>
        <strain evidence="2">04CH-RAC-A.6.1</strain>
    </source>
</reference>
<name>A0A1E1K7P6_9HELO</name>
<keyword evidence="2" id="KW-1185">Reference proteome</keyword>
<sequence length="205" mass="24483">MLQTINSTFGLRFVYEHRFQSICFSRLCHVRYLNILDLMHPSDDYALYYRIFYPAKYAPMHILGIFEYHAYPLLKEYSDDSIFKIALCAQMKCLHTRVIILRELQLDSNLVIEFLKASTLVLRARSRKQAMDLFRQGFCTGVEEESEKRGQKMGEDMIDKMLFEDLLNMCHKLKWVEGVWKRPEELEFQKTTMSPWRRWGISLKS</sequence>
<proteinExistence type="predicted"/>
<organism evidence="1 2">
    <name type="scientific">Rhynchosporium agropyri</name>
    <dbReference type="NCBI Taxonomy" id="914238"/>
    <lineage>
        <taxon>Eukaryota</taxon>
        <taxon>Fungi</taxon>
        <taxon>Dikarya</taxon>
        <taxon>Ascomycota</taxon>
        <taxon>Pezizomycotina</taxon>
        <taxon>Leotiomycetes</taxon>
        <taxon>Helotiales</taxon>
        <taxon>Ploettnerulaceae</taxon>
        <taxon>Rhynchosporium</taxon>
    </lineage>
</organism>
<evidence type="ECO:0000313" key="2">
    <source>
        <dbReference type="Proteomes" id="UP000178912"/>
    </source>
</evidence>
<dbReference type="Proteomes" id="UP000178912">
    <property type="component" value="Unassembled WGS sequence"/>
</dbReference>
<protein>
    <submittedName>
        <fullName evidence="1">Uncharacterized protein</fullName>
    </submittedName>
</protein>
<accession>A0A1E1K7P6</accession>
<dbReference type="AlphaFoldDB" id="A0A1E1K7P6"/>
<gene>
    <name evidence="1" type="ORF">RAG0_04155</name>
</gene>
<dbReference type="EMBL" id="FJUX01000017">
    <property type="protein sequence ID" value="CZS94113.1"/>
    <property type="molecule type" value="Genomic_DNA"/>
</dbReference>